<evidence type="ECO:0000256" key="2">
    <source>
        <dbReference type="ARBA" id="ARBA00007262"/>
    </source>
</evidence>
<keyword evidence="4 6" id="KW-1133">Transmembrane helix</keyword>
<accession>A0A067SBN2</accession>
<comment type="similarity">
    <text evidence="2">Belongs to the IFI6/IFI27 family.</text>
</comment>
<dbReference type="Pfam" id="PF06140">
    <property type="entry name" value="Ifi-6-16"/>
    <property type="match status" value="1"/>
</dbReference>
<evidence type="ECO:0000256" key="4">
    <source>
        <dbReference type="ARBA" id="ARBA00022989"/>
    </source>
</evidence>
<gene>
    <name evidence="7" type="ORF">GALMADRAFT_146295</name>
</gene>
<evidence type="ECO:0000313" key="8">
    <source>
        <dbReference type="Proteomes" id="UP000027222"/>
    </source>
</evidence>
<dbReference type="Proteomes" id="UP000027222">
    <property type="component" value="Unassembled WGS sequence"/>
</dbReference>
<dbReference type="Gene3D" id="6.10.110.10">
    <property type="match status" value="1"/>
</dbReference>
<evidence type="ECO:0000256" key="5">
    <source>
        <dbReference type="ARBA" id="ARBA00023136"/>
    </source>
</evidence>
<evidence type="ECO:0000256" key="1">
    <source>
        <dbReference type="ARBA" id="ARBA00004141"/>
    </source>
</evidence>
<keyword evidence="3 6" id="KW-0812">Transmembrane</keyword>
<name>A0A067SBN2_GALM3</name>
<feature type="transmembrane region" description="Helical" evidence="6">
    <location>
        <begin position="76"/>
        <end position="95"/>
    </location>
</feature>
<proteinExistence type="inferred from homology"/>
<protein>
    <submittedName>
        <fullName evidence="7">Uncharacterized protein</fullName>
    </submittedName>
</protein>
<dbReference type="InterPro" id="IPR009311">
    <property type="entry name" value="IFI6/IFI27-like"/>
</dbReference>
<dbReference type="HOGENOM" id="CLU_2320559_0_0_1"/>
<evidence type="ECO:0000313" key="7">
    <source>
        <dbReference type="EMBL" id="KDR68325.1"/>
    </source>
</evidence>
<reference evidence="8" key="1">
    <citation type="journal article" date="2014" name="Proc. Natl. Acad. Sci. U.S.A.">
        <title>Extensive sampling of basidiomycete genomes demonstrates inadequacy of the white-rot/brown-rot paradigm for wood decay fungi.</title>
        <authorList>
            <person name="Riley R."/>
            <person name="Salamov A.A."/>
            <person name="Brown D.W."/>
            <person name="Nagy L.G."/>
            <person name="Floudas D."/>
            <person name="Held B.W."/>
            <person name="Levasseur A."/>
            <person name="Lombard V."/>
            <person name="Morin E."/>
            <person name="Otillar R."/>
            <person name="Lindquist E.A."/>
            <person name="Sun H."/>
            <person name="LaButti K.M."/>
            <person name="Schmutz J."/>
            <person name="Jabbour D."/>
            <person name="Luo H."/>
            <person name="Baker S.E."/>
            <person name="Pisabarro A.G."/>
            <person name="Walton J.D."/>
            <person name="Blanchette R.A."/>
            <person name="Henrissat B."/>
            <person name="Martin F."/>
            <person name="Cullen D."/>
            <person name="Hibbett D.S."/>
            <person name="Grigoriev I.V."/>
        </authorList>
    </citation>
    <scope>NUCLEOTIDE SEQUENCE [LARGE SCALE GENOMIC DNA]</scope>
    <source>
        <strain evidence="8">CBS 339.88</strain>
    </source>
</reference>
<dbReference type="AlphaFoldDB" id="A0A067SBN2"/>
<keyword evidence="8" id="KW-1185">Reference proteome</keyword>
<organism evidence="7 8">
    <name type="scientific">Galerina marginata (strain CBS 339.88)</name>
    <dbReference type="NCBI Taxonomy" id="685588"/>
    <lineage>
        <taxon>Eukaryota</taxon>
        <taxon>Fungi</taxon>
        <taxon>Dikarya</taxon>
        <taxon>Basidiomycota</taxon>
        <taxon>Agaricomycotina</taxon>
        <taxon>Agaricomycetes</taxon>
        <taxon>Agaricomycetidae</taxon>
        <taxon>Agaricales</taxon>
        <taxon>Agaricineae</taxon>
        <taxon>Strophariaceae</taxon>
        <taxon>Galerina</taxon>
    </lineage>
</organism>
<evidence type="ECO:0000256" key="6">
    <source>
        <dbReference type="SAM" id="Phobius"/>
    </source>
</evidence>
<keyword evidence="5 6" id="KW-0472">Membrane</keyword>
<sequence length="99" mass="9568">MSALFKALASIPLSKAIGVGFIGAAGFFAAPALLPAVGFTASGVTAGSAAAAAQSTFYGPATSGIFSVLQSAGITATPYLGTAAALLTAGAVAFWRGRR</sequence>
<evidence type="ECO:0000256" key="3">
    <source>
        <dbReference type="ARBA" id="ARBA00022692"/>
    </source>
</evidence>
<comment type="subcellular location">
    <subcellularLocation>
        <location evidence="1">Membrane</location>
        <topology evidence="1">Multi-pass membrane protein</topology>
    </subcellularLocation>
</comment>
<dbReference type="EMBL" id="KL142408">
    <property type="protein sequence ID" value="KDR68325.1"/>
    <property type="molecule type" value="Genomic_DNA"/>
</dbReference>
<dbReference type="InterPro" id="IPR038213">
    <property type="entry name" value="IFI6/IFI27-like_sf"/>
</dbReference>
<dbReference type="GO" id="GO:0016020">
    <property type="term" value="C:membrane"/>
    <property type="evidence" value="ECO:0007669"/>
    <property type="project" value="UniProtKB-SubCell"/>
</dbReference>